<protein>
    <submittedName>
        <fullName evidence="1">Uncharacterized protein</fullName>
    </submittedName>
</protein>
<keyword evidence="2" id="KW-1185">Reference proteome</keyword>
<gene>
    <name evidence="1" type="ORF">PIB30_068110</name>
</gene>
<organism evidence="1 2">
    <name type="scientific">Stylosanthes scabra</name>
    <dbReference type="NCBI Taxonomy" id="79078"/>
    <lineage>
        <taxon>Eukaryota</taxon>
        <taxon>Viridiplantae</taxon>
        <taxon>Streptophyta</taxon>
        <taxon>Embryophyta</taxon>
        <taxon>Tracheophyta</taxon>
        <taxon>Spermatophyta</taxon>
        <taxon>Magnoliopsida</taxon>
        <taxon>eudicotyledons</taxon>
        <taxon>Gunneridae</taxon>
        <taxon>Pentapetalae</taxon>
        <taxon>rosids</taxon>
        <taxon>fabids</taxon>
        <taxon>Fabales</taxon>
        <taxon>Fabaceae</taxon>
        <taxon>Papilionoideae</taxon>
        <taxon>50 kb inversion clade</taxon>
        <taxon>dalbergioids sensu lato</taxon>
        <taxon>Dalbergieae</taxon>
        <taxon>Pterocarpus clade</taxon>
        <taxon>Stylosanthes</taxon>
    </lineage>
</organism>
<evidence type="ECO:0000313" key="1">
    <source>
        <dbReference type="EMBL" id="MED6113143.1"/>
    </source>
</evidence>
<accession>A0ABU6QNJ6</accession>
<name>A0ABU6QNJ6_9FABA</name>
<dbReference type="EMBL" id="JASCZI010000724">
    <property type="protein sequence ID" value="MED6113143.1"/>
    <property type="molecule type" value="Genomic_DNA"/>
</dbReference>
<dbReference type="Proteomes" id="UP001341840">
    <property type="component" value="Unassembled WGS sequence"/>
</dbReference>
<comment type="caution">
    <text evidence="1">The sequence shown here is derived from an EMBL/GenBank/DDBJ whole genome shotgun (WGS) entry which is preliminary data.</text>
</comment>
<evidence type="ECO:0000313" key="2">
    <source>
        <dbReference type="Proteomes" id="UP001341840"/>
    </source>
</evidence>
<reference evidence="1 2" key="1">
    <citation type="journal article" date="2023" name="Plants (Basel)">
        <title>Bridging the Gap: Combining Genomics and Transcriptomics Approaches to Understand Stylosanthes scabra, an Orphan Legume from the Brazilian Caatinga.</title>
        <authorList>
            <person name="Ferreira-Neto J.R.C."/>
            <person name="da Silva M.D."/>
            <person name="Binneck E."/>
            <person name="de Melo N.F."/>
            <person name="da Silva R.H."/>
            <person name="de Melo A.L.T.M."/>
            <person name="Pandolfi V."/>
            <person name="Bustamante F.O."/>
            <person name="Brasileiro-Vidal A.C."/>
            <person name="Benko-Iseppon A.M."/>
        </authorList>
    </citation>
    <scope>NUCLEOTIDE SEQUENCE [LARGE SCALE GENOMIC DNA]</scope>
    <source>
        <tissue evidence="1">Leaves</tissue>
    </source>
</reference>
<proteinExistence type="predicted"/>
<sequence length="113" mass="12291">MDCTRYQNSWLTRCSSESIPLKGLTIGNRLKLENIVVIGVVSVNSAFLFLPCDSVTEYRIGAELPHGGTPTTVSARFLRSIHTIVFHSALTIVILGRPSPPVVSSPISLQDLI</sequence>